<name>A0AAX2T6C4_ECOLX</name>
<reference evidence="2 3" key="1">
    <citation type="submission" date="2018-12" db="EMBL/GenBank/DDBJ databases">
        <title>Food and Water Safety Consortium.</title>
        <authorList>
            <person name="Tyson S."/>
            <person name="Peterson C.-L."/>
            <person name="Olson A."/>
            <person name="Tyler S."/>
            <person name="Cabral J."/>
            <person name="Lynch T."/>
            <person name="Knox N."/>
            <person name="Van Domselaar G."/>
            <person name="Graham M."/>
        </authorList>
    </citation>
    <scope>NUCLEOTIDE SEQUENCE [LARGE SCALE GENOMIC DNA]</scope>
    <source>
        <strain evidence="2 3">FWSEC0419</strain>
        <plasmid evidence="2">unnamed6</plasmid>
    </source>
</reference>
<sequence>METFPDPDDIRGKTADILSALSVDNIPERYGFTAELASLKNCISENEYCNMEFYETGCAFLKALLRTRLRLKKTDPAHPLLPVISSSVEELRTQLKENEAYVRILIGMDAVSRRVGVMNVSLLGLTAVMILILGGAVLAHVWF</sequence>
<evidence type="ECO:0000313" key="3">
    <source>
        <dbReference type="Proteomes" id="UP000305093"/>
    </source>
</evidence>
<dbReference type="AlphaFoldDB" id="A0AAX2T6C4"/>
<accession>A0AAX2T6C4</accession>
<proteinExistence type="predicted"/>
<dbReference type="Proteomes" id="UP000305093">
    <property type="component" value="Unassembled WGS sequence"/>
</dbReference>
<comment type="caution">
    <text evidence="2">The sequence shown here is derived from an EMBL/GenBank/DDBJ whole genome shotgun (WGS) entry which is preliminary data.</text>
</comment>
<feature type="transmembrane region" description="Helical" evidence="1">
    <location>
        <begin position="122"/>
        <end position="142"/>
    </location>
</feature>
<evidence type="ECO:0000256" key="1">
    <source>
        <dbReference type="SAM" id="Phobius"/>
    </source>
</evidence>
<keyword evidence="1" id="KW-0812">Transmembrane</keyword>
<keyword evidence="2" id="KW-0614">Plasmid</keyword>
<gene>
    <name evidence="2" type="ORF">C9194_27285</name>
</gene>
<geneLocation type="plasmid" evidence="2">
    <name>unnamed6</name>
</geneLocation>
<dbReference type="RefSeq" id="WP_136759932.1">
    <property type="nucleotide sequence ID" value="NZ_JATAQX010000022.1"/>
</dbReference>
<keyword evidence="1" id="KW-1133">Transmembrane helix</keyword>
<evidence type="ECO:0000313" key="2">
    <source>
        <dbReference type="EMBL" id="TJF55787.1"/>
    </source>
</evidence>
<keyword evidence="1" id="KW-0472">Membrane</keyword>
<protein>
    <submittedName>
        <fullName evidence="2">Uncharacterized protein</fullName>
    </submittedName>
</protein>
<organism evidence="2 3">
    <name type="scientific">Escherichia coli</name>
    <dbReference type="NCBI Taxonomy" id="562"/>
    <lineage>
        <taxon>Bacteria</taxon>
        <taxon>Pseudomonadati</taxon>
        <taxon>Pseudomonadota</taxon>
        <taxon>Gammaproteobacteria</taxon>
        <taxon>Enterobacterales</taxon>
        <taxon>Enterobacteriaceae</taxon>
        <taxon>Escherichia</taxon>
    </lineage>
</organism>
<dbReference type="EMBL" id="RROO01000186">
    <property type="protein sequence ID" value="TJF55787.1"/>
    <property type="molecule type" value="Genomic_DNA"/>
</dbReference>